<comment type="caution">
    <text evidence="2">The sequence shown here is derived from an EMBL/GenBank/DDBJ whole genome shotgun (WGS) entry which is preliminary data.</text>
</comment>
<dbReference type="AlphaFoldDB" id="A0ABD5YXW8"/>
<name>A0ABD5YXW8_9EURY</name>
<protein>
    <submittedName>
        <fullName evidence="2">SHOCT domain-containing protein</fullName>
    </submittedName>
</protein>
<keyword evidence="1" id="KW-0812">Transmembrane</keyword>
<evidence type="ECO:0000313" key="4">
    <source>
        <dbReference type="Proteomes" id="UP001596417"/>
    </source>
</evidence>
<evidence type="ECO:0000313" key="2">
    <source>
        <dbReference type="EMBL" id="MFC7193151.1"/>
    </source>
</evidence>
<dbReference type="EMBL" id="JBHTAX010000007">
    <property type="protein sequence ID" value="MFC7193286.1"/>
    <property type="molecule type" value="Genomic_DNA"/>
</dbReference>
<dbReference type="EMBL" id="JBHTAX010000007">
    <property type="protein sequence ID" value="MFC7193151.1"/>
    <property type="molecule type" value="Genomic_DNA"/>
</dbReference>
<dbReference type="RefSeq" id="WP_390206988.1">
    <property type="nucleotide sequence ID" value="NZ_JBHSZC010000006.1"/>
</dbReference>
<evidence type="ECO:0000313" key="3">
    <source>
        <dbReference type="EMBL" id="MFC7193286.1"/>
    </source>
</evidence>
<dbReference type="Proteomes" id="UP001596417">
    <property type="component" value="Unassembled WGS sequence"/>
</dbReference>
<feature type="transmembrane region" description="Helical" evidence="1">
    <location>
        <begin position="5"/>
        <end position="25"/>
    </location>
</feature>
<reference evidence="2" key="3">
    <citation type="submission" date="2024-09" db="EMBL/GenBank/DDBJ databases">
        <authorList>
            <person name="Sun Q."/>
        </authorList>
    </citation>
    <scope>NUCLEOTIDE SEQUENCE</scope>
    <source>
        <strain evidence="2">NBRC 107106</strain>
    </source>
</reference>
<keyword evidence="4" id="KW-1185">Reference proteome</keyword>
<organism evidence="2 4">
    <name type="scientific">Halocatena marina</name>
    <dbReference type="NCBI Taxonomy" id="2934937"/>
    <lineage>
        <taxon>Archaea</taxon>
        <taxon>Methanobacteriati</taxon>
        <taxon>Methanobacteriota</taxon>
        <taxon>Stenosarchaea group</taxon>
        <taxon>Halobacteria</taxon>
        <taxon>Halobacteriales</taxon>
        <taxon>Natronomonadaceae</taxon>
        <taxon>Halocatena</taxon>
    </lineage>
</organism>
<feature type="transmembrane region" description="Helical" evidence="1">
    <location>
        <begin position="45"/>
        <end position="68"/>
    </location>
</feature>
<reference evidence="4" key="2">
    <citation type="journal article" date="2019" name="Int. J. Syst. Evol. Microbiol.">
        <title>The Global Catalogue of Microorganisms (GCM) 10K type strain sequencing project: providing services to taxonomists for standard genome sequencing and annotation.</title>
        <authorList>
            <consortium name="The Broad Institute Genomics Platform"/>
            <consortium name="The Broad Institute Genome Sequencing Center for Infectious Disease"/>
            <person name="Wu L."/>
            <person name="Ma J."/>
        </authorList>
    </citation>
    <scope>NUCLEOTIDE SEQUENCE [LARGE SCALE GENOMIC DNA]</scope>
    <source>
        <strain evidence="4">RDMS1</strain>
    </source>
</reference>
<proteinExistence type="predicted"/>
<reference evidence="2" key="1">
    <citation type="journal article" date="2014" name="Int. J. Syst. Evol. Microbiol.">
        <title>Complete genome sequence of Corynebacterium casei LMG S-19264T (=DSM 44701T), isolated from a smear-ripened cheese.</title>
        <authorList>
            <consortium name="US DOE Joint Genome Institute (JGI-PGF)"/>
            <person name="Walter F."/>
            <person name="Albersmeier A."/>
            <person name="Kalinowski J."/>
            <person name="Ruckert C."/>
        </authorList>
    </citation>
    <scope>NUCLEOTIDE SEQUENCE [LARGE SCALE GENOMIC DNA]</scope>
    <source>
        <strain evidence="2">NBRC 107106</strain>
    </source>
</reference>
<gene>
    <name evidence="2" type="ORF">ACFQL7_27470</name>
    <name evidence="3" type="ORF">ACFQL7_28190</name>
</gene>
<sequence>MLFHVLIIIVALILLIPLLMMVFMMPMTGVMGWWTNAPDSSIEMFSLWGIGMMLLFLLALFGTGYLIYWMFSRRSFGVDDPALEELRLTYARGEISQDEFEQRQEDLRRSK</sequence>
<keyword evidence="1" id="KW-0472">Membrane</keyword>
<evidence type="ECO:0000256" key="1">
    <source>
        <dbReference type="SAM" id="Phobius"/>
    </source>
</evidence>
<keyword evidence="1" id="KW-1133">Transmembrane helix</keyword>
<accession>A0ABD5YXW8</accession>